<dbReference type="CDD" id="cd16382">
    <property type="entry name" value="XisI-like"/>
    <property type="match status" value="1"/>
</dbReference>
<dbReference type="Gene3D" id="3.30.310.110">
    <property type="entry name" value="XisI-like"/>
    <property type="match status" value="1"/>
</dbReference>
<dbReference type="OrthoDB" id="467081at2"/>
<accession>B7KJH6</accession>
<dbReference type="Proteomes" id="UP000002384">
    <property type="component" value="Chromosome"/>
</dbReference>
<sequence>MDNLEKYGNIIEGILQQYAALPYRYGDVNTFVIVSQDRKHFLLMDEGWQDDLRVYGVITHVELRQDKIWIQRDGIEDGITSELLEAGISKDKIVLGFQSPEIRQYTEFAIN</sequence>
<dbReference type="Pfam" id="PF08869">
    <property type="entry name" value="XisI"/>
    <property type="match status" value="1"/>
</dbReference>
<dbReference type="EMBL" id="CP001291">
    <property type="protein sequence ID" value="ACK73653.1"/>
    <property type="molecule type" value="Genomic_DNA"/>
</dbReference>
<evidence type="ECO:0000313" key="1">
    <source>
        <dbReference type="EMBL" id="ACK73653.1"/>
    </source>
</evidence>
<dbReference type="InterPro" id="IPR035943">
    <property type="entry name" value="XisI-like_sf"/>
</dbReference>
<proteinExistence type="predicted"/>
<organism evidence="1 2">
    <name type="scientific">Gloeothece citriformis (strain PCC 7424)</name>
    <name type="common">Cyanothece sp. (strain PCC 7424)</name>
    <dbReference type="NCBI Taxonomy" id="65393"/>
    <lineage>
        <taxon>Bacteria</taxon>
        <taxon>Bacillati</taxon>
        <taxon>Cyanobacteriota</taxon>
        <taxon>Cyanophyceae</taxon>
        <taxon>Oscillatoriophycideae</taxon>
        <taxon>Chroococcales</taxon>
        <taxon>Aphanothecaceae</taxon>
        <taxon>Gloeothece</taxon>
        <taxon>Gloeothece citriformis</taxon>
    </lineage>
</organism>
<dbReference type="HOGENOM" id="CLU_149829_1_0_3"/>
<evidence type="ECO:0000313" key="2">
    <source>
        <dbReference type="Proteomes" id="UP000002384"/>
    </source>
</evidence>
<gene>
    <name evidence="1" type="ordered locus">PCC7424_5305</name>
</gene>
<dbReference type="SUPFAM" id="SSF143847">
    <property type="entry name" value="XisI-like"/>
    <property type="match status" value="1"/>
</dbReference>
<dbReference type="KEGG" id="cyc:PCC7424_5305"/>
<protein>
    <submittedName>
        <fullName evidence="1">XisI protein</fullName>
    </submittedName>
</protein>
<dbReference type="InterPro" id="IPR014968">
    <property type="entry name" value="XisI"/>
</dbReference>
<reference evidence="2" key="1">
    <citation type="journal article" date="2011" name="MBio">
        <title>Novel metabolic attributes of the genus Cyanothece, comprising a group of unicellular nitrogen-fixing Cyanobacteria.</title>
        <authorList>
            <person name="Bandyopadhyay A."/>
            <person name="Elvitigala T."/>
            <person name="Welsh E."/>
            <person name="Stockel J."/>
            <person name="Liberton M."/>
            <person name="Min H."/>
            <person name="Sherman L.A."/>
            <person name="Pakrasi H.B."/>
        </authorList>
    </citation>
    <scope>NUCLEOTIDE SEQUENCE [LARGE SCALE GENOMIC DNA]</scope>
    <source>
        <strain evidence="2">PCC 7424</strain>
    </source>
</reference>
<dbReference type="STRING" id="65393.PCC7424_5305"/>
<dbReference type="AlphaFoldDB" id="B7KJH6"/>
<name>B7KJH6_GLOC7</name>
<dbReference type="eggNOG" id="ENOG5032RPM">
    <property type="taxonomic scope" value="Bacteria"/>
</dbReference>
<keyword evidence="2" id="KW-1185">Reference proteome</keyword>
<dbReference type="RefSeq" id="WP_015957229.1">
    <property type="nucleotide sequence ID" value="NC_011729.1"/>
</dbReference>